<proteinExistence type="predicted"/>
<accession>A0ACC0VVF7</accession>
<sequence length="156" mass="17526">MEHITQQISEKMEVGALEMSVFPAGNLVPHLYGRMLNRLSYVFLADWPWIDHQLSKREIPALAFCHILGSILLWNSATDCHSLTNPKIYAAAINHVLSKICVKGQLAHGSTVKSNTIQLADLACSPIELLDLDNKFSSMLSLDGFFMSWKSFRTTY</sequence>
<keyword evidence="2" id="KW-1185">Reference proteome</keyword>
<dbReference type="Proteomes" id="UP001163321">
    <property type="component" value="Chromosome 7"/>
</dbReference>
<evidence type="ECO:0000313" key="1">
    <source>
        <dbReference type="EMBL" id="KAI9909723.1"/>
    </source>
</evidence>
<gene>
    <name evidence="1" type="ORF">PsorP6_015193</name>
</gene>
<protein>
    <submittedName>
        <fullName evidence="1">Uncharacterized protein</fullName>
    </submittedName>
</protein>
<reference evidence="1 2" key="1">
    <citation type="journal article" date="2022" name="bioRxiv">
        <title>The genome of the oomycete Peronosclerospora sorghi, a cosmopolitan pathogen of maize and sorghum, is inflated with dispersed pseudogenes.</title>
        <authorList>
            <person name="Fletcher K."/>
            <person name="Martin F."/>
            <person name="Isakeit T."/>
            <person name="Cavanaugh K."/>
            <person name="Magill C."/>
            <person name="Michelmore R."/>
        </authorList>
    </citation>
    <scope>NUCLEOTIDE SEQUENCE [LARGE SCALE GENOMIC DNA]</scope>
    <source>
        <strain evidence="1">P6</strain>
    </source>
</reference>
<organism evidence="1 2">
    <name type="scientific">Peronosclerospora sorghi</name>
    <dbReference type="NCBI Taxonomy" id="230839"/>
    <lineage>
        <taxon>Eukaryota</taxon>
        <taxon>Sar</taxon>
        <taxon>Stramenopiles</taxon>
        <taxon>Oomycota</taxon>
        <taxon>Peronosporomycetes</taxon>
        <taxon>Peronosporales</taxon>
        <taxon>Peronosporaceae</taxon>
        <taxon>Peronosclerospora</taxon>
    </lineage>
</organism>
<name>A0ACC0VVF7_9STRA</name>
<evidence type="ECO:0000313" key="2">
    <source>
        <dbReference type="Proteomes" id="UP001163321"/>
    </source>
</evidence>
<comment type="caution">
    <text evidence="1">The sequence shown here is derived from an EMBL/GenBank/DDBJ whole genome shotgun (WGS) entry which is preliminary data.</text>
</comment>
<dbReference type="EMBL" id="CM047586">
    <property type="protein sequence ID" value="KAI9909723.1"/>
    <property type="molecule type" value="Genomic_DNA"/>
</dbReference>